<dbReference type="Proteomes" id="UP000217507">
    <property type="component" value="Chromosome"/>
</dbReference>
<keyword evidence="3" id="KW-0813">Transport</keyword>
<dbReference type="PANTHER" id="PTHR30532:SF25">
    <property type="entry name" value="IRON(III) DICITRATE-BINDING PERIPLASMIC PROTEIN"/>
    <property type="match status" value="1"/>
</dbReference>
<dbReference type="PROSITE" id="PS50983">
    <property type="entry name" value="FE_B12_PBP"/>
    <property type="match status" value="1"/>
</dbReference>
<sequence length="331" mass="37109">MNDSYIKIKNLTRWWRFGIVLFCSLILSIACHRDGSLPVNYQNTNAACRQMEHAAGIACIPEKFERLVTLDDGENAIALGIKPLGAVISDFSSFWKDKLTGVKNIGTTGEPNLESILALKPDLIVGSDYEQDIYPITSKIAPTVLLKFEHSGQWKEVFTNTSVALGKTEVGQKVMENYYRRLAEFKQKMGNKLSKIKVSVVRVYPDKINLYLLDSFCGTILQDAGLSRPESQNFTASEATILFNNQIQMSISNELIEQADGDVIFIWTAENDAKGNQTAQYKLEQLKASPLWRNLKAVKENKVYVVPSYWIGSGMLAANAIIDDLFKYLTN</sequence>
<dbReference type="Pfam" id="PF01497">
    <property type="entry name" value="Peripla_BP_2"/>
    <property type="match status" value="1"/>
</dbReference>
<feature type="domain" description="Fe/B12 periplasmic-binding" evidence="5">
    <location>
        <begin position="66"/>
        <end position="331"/>
    </location>
</feature>
<evidence type="ECO:0000256" key="1">
    <source>
        <dbReference type="ARBA" id="ARBA00004196"/>
    </source>
</evidence>
<dbReference type="GO" id="GO:1901678">
    <property type="term" value="P:iron coordination entity transport"/>
    <property type="evidence" value="ECO:0007669"/>
    <property type="project" value="UniProtKB-ARBA"/>
</dbReference>
<evidence type="ECO:0000259" key="5">
    <source>
        <dbReference type="PROSITE" id="PS50983"/>
    </source>
</evidence>
<reference evidence="6 7" key="1">
    <citation type="submission" date="2017-06" db="EMBL/GenBank/DDBJ databases">
        <title>Genome sequencing of cyanobaciteial culture collection at National Institute for Environmental Studies (NIES).</title>
        <authorList>
            <person name="Hirose Y."/>
            <person name="Shimura Y."/>
            <person name="Fujisawa T."/>
            <person name="Nakamura Y."/>
            <person name="Kawachi M."/>
        </authorList>
    </citation>
    <scope>NUCLEOTIDE SEQUENCE [LARGE SCALE GENOMIC DNA]</scope>
    <source>
        <strain evidence="6 7">NIES-23</strain>
    </source>
</reference>
<dbReference type="Gene3D" id="3.40.50.1980">
    <property type="entry name" value="Nitrogenase molybdenum iron protein domain"/>
    <property type="match status" value="2"/>
</dbReference>
<proteinExistence type="inferred from homology"/>
<dbReference type="SUPFAM" id="SSF53807">
    <property type="entry name" value="Helical backbone' metal receptor"/>
    <property type="match status" value="1"/>
</dbReference>
<keyword evidence="4" id="KW-0732">Signal</keyword>
<dbReference type="PROSITE" id="PS51257">
    <property type="entry name" value="PROKAR_LIPOPROTEIN"/>
    <property type="match status" value="1"/>
</dbReference>
<accession>A0A1Z4KH35</accession>
<evidence type="ECO:0000256" key="4">
    <source>
        <dbReference type="ARBA" id="ARBA00022729"/>
    </source>
</evidence>
<dbReference type="InterPro" id="IPR051313">
    <property type="entry name" value="Bact_iron-sidero_bind"/>
</dbReference>
<comment type="subcellular location">
    <subcellularLocation>
        <location evidence="1">Cell envelope</location>
    </subcellularLocation>
</comment>
<name>A0A1Z4KH35_ANAVA</name>
<evidence type="ECO:0000313" key="7">
    <source>
        <dbReference type="Proteomes" id="UP000217507"/>
    </source>
</evidence>
<dbReference type="GO" id="GO:0030288">
    <property type="term" value="C:outer membrane-bounded periplasmic space"/>
    <property type="evidence" value="ECO:0007669"/>
    <property type="project" value="TreeGrafter"/>
</dbReference>
<protein>
    <submittedName>
        <fullName evidence="6">Iron(III) dicitrate-binding periplasmic protein</fullName>
    </submittedName>
</protein>
<gene>
    <name evidence="6" type="ORF">NIES23_10310</name>
</gene>
<evidence type="ECO:0000313" key="6">
    <source>
        <dbReference type="EMBL" id="BAY68247.1"/>
    </source>
</evidence>
<evidence type="ECO:0000256" key="2">
    <source>
        <dbReference type="ARBA" id="ARBA00008814"/>
    </source>
</evidence>
<dbReference type="InterPro" id="IPR002491">
    <property type="entry name" value="ABC_transptr_periplasmic_BD"/>
</dbReference>
<dbReference type="PANTHER" id="PTHR30532">
    <property type="entry name" value="IRON III DICITRATE-BINDING PERIPLASMIC PROTEIN"/>
    <property type="match status" value="1"/>
</dbReference>
<comment type="similarity">
    <text evidence="2">Belongs to the bacterial solute-binding protein 8 family.</text>
</comment>
<dbReference type="CDD" id="cd01146">
    <property type="entry name" value="FhuD"/>
    <property type="match status" value="1"/>
</dbReference>
<evidence type="ECO:0000256" key="3">
    <source>
        <dbReference type="ARBA" id="ARBA00022448"/>
    </source>
</evidence>
<organism evidence="6 7">
    <name type="scientific">Trichormus variabilis NIES-23</name>
    <dbReference type="NCBI Taxonomy" id="1973479"/>
    <lineage>
        <taxon>Bacteria</taxon>
        <taxon>Bacillati</taxon>
        <taxon>Cyanobacteriota</taxon>
        <taxon>Cyanophyceae</taxon>
        <taxon>Nostocales</taxon>
        <taxon>Nostocaceae</taxon>
        <taxon>Trichormus</taxon>
    </lineage>
</organism>
<dbReference type="AlphaFoldDB" id="A0A1Z4KH35"/>
<dbReference type="EMBL" id="AP018216">
    <property type="protein sequence ID" value="BAY68247.1"/>
    <property type="molecule type" value="Genomic_DNA"/>
</dbReference>